<dbReference type="EMBL" id="CADCTW010000238">
    <property type="protein sequence ID" value="CAA9369400.1"/>
    <property type="molecule type" value="Genomic_DNA"/>
</dbReference>
<organism evidence="1">
    <name type="scientific">uncultured Gemmatimonadota bacterium</name>
    <dbReference type="NCBI Taxonomy" id="203437"/>
    <lineage>
        <taxon>Bacteria</taxon>
        <taxon>Pseudomonadati</taxon>
        <taxon>Gemmatimonadota</taxon>
        <taxon>environmental samples</taxon>
    </lineage>
</organism>
<dbReference type="AlphaFoldDB" id="A0A6J4MUK0"/>
<protein>
    <submittedName>
        <fullName evidence="1">Uncharacterized protein</fullName>
    </submittedName>
</protein>
<evidence type="ECO:0000313" key="1">
    <source>
        <dbReference type="EMBL" id="CAA9369400.1"/>
    </source>
</evidence>
<reference evidence="1" key="1">
    <citation type="submission" date="2020-02" db="EMBL/GenBank/DDBJ databases">
        <authorList>
            <person name="Meier V. D."/>
        </authorList>
    </citation>
    <scope>NUCLEOTIDE SEQUENCE</scope>
    <source>
        <strain evidence="1">AVDCRST_MAG68</strain>
    </source>
</reference>
<accession>A0A6J4MUK0</accession>
<gene>
    <name evidence="1" type="ORF">AVDCRST_MAG68-5348</name>
</gene>
<proteinExistence type="predicted"/>
<name>A0A6J4MUK0_9BACT</name>
<sequence>MRTLLLMALTLAACTRPSSVPPAGAQEVRVVGVPAAVGSAPMNVRIFLRPESGEGVYVTGPLAGEIRSLAGARVEVRGRRGPDRTLEASDYDVLAVNGRPVMMGLVERAADGALHLRTRDGRAVRLQAAPPAFRPGMKVWVQGPGSVTVQSYGIVRN</sequence>